<protein>
    <submittedName>
        <fullName evidence="1">Acyl-CoA thioesterase FadM</fullName>
    </submittedName>
</protein>
<dbReference type="Pfam" id="PF13279">
    <property type="entry name" value="4HBT_2"/>
    <property type="match status" value="1"/>
</dbReference>
<dbReference type="InterPro" id="IPR051490">
    <property type="entry name" value="THEM6_lcsJ_thioesterase"/>
</dbReference>
<evidence type="ECO:0000313" key="1">
    <source>
        <dbReference type="EMBL" id="MDH6182242.1"/>
    </source>
</evidence>
<dbReference type="CDD" id="cd00586">
    <property type="entry name" value="4HBT"/>
    <property type="match status" value="1"/>
</dbReference>
<dbReference type="Proteomes" id="UP001160142">
    <property type="component" value="Unassembled WGS sequence"/>
</dbReference>
<dbReference type="EMBL" id="JARXVQ010000001">
    <property type="protein sequence ID" value="MDH6182242.1"/>
    <property type="molecule type" value="Genomic_DNA"/>
</dbReference>
<dbReference type="Gene3D" id="3.10.129.10">
    <property type="entry name" value="Hotdog Thioesterase"/>
    <property type="match status" value="1"/>
</dbReference>
<dbReference type="PANTHER" id="PTHR12475:SF4">
    <property type="entry name" value="PROTEIN THEM6"/>
    <property type="match status" value="1"/>
</dbReference>
<dbReference type="PANTHER" id="PTHR12475">
    <property type="match status" value="1"/>
</dbReference>
<keyword evidence="2" id="KW-1185">Reference proteome</keyword>
<sequence length="182" mass="20453">MHLFFRTLLHLFLSRRAPRIAATDVASITLRVLPTDLDVLGHLNNGVYLSMMDLGRMDLMVRAGAWSKLRAEGVYPVMASETISFRKSLEPWQRFDLETRLVGMDALAVYCEQRFVVDGEIYASAMTRGRFLRRGRGVVKSDEVAALLGVDAASLTPPEWVQRWASDVALPSTRAEAPNIWD</sequence>
<name>A0ABT6KQI3_9MICO</name>
<organism evidence="1 2">
    <name type="scientific">Antiquaquibacter oligotrophicus</name>
    <dbReference type="NCBI Taxonomy" id="2880260"/>
    <lineage>
        <taxon>Bacteria</taxon>
        <taxon>Bacillati</taxon>
        <taxon>Actinomycetota</taxon>
        <taxon>Actinomycetes</taxon>
        <taxon>Micrococcales</taxon>
        <taxon>Microbacteriaceae</taxon>
        <taxon>Antiquaquibacter</taxon>
    </lineage>
</organism>
<reference evidence="1 2" key="1">
    <citation type="submission" date="2023-04" db="EMBL/GenBank/DDBJ databases">
        <title>Genome Encyclopedia of Bacteria and Archaea VI: Functional Genomics of Type Strains.</title>
        <authorList>
            <person name="Whitman W."/>
        </authorList>
    </citation>
    <scope>NUCLEOTIDE SEQUENCE [LARGE SCALE GENOMIC DNA]</scope>
    <source>
        <strain evidence="1 2">SG_E_30_P1</strain>
    </source>
</reference>
<proteinExistence type="predicted"/>
<dbReference type="InterPro" id="IPR029069">
    <property type="entry name" value="HotDog_dom_sf"/>
</dbReference>
<comment type="caution">
    <text evidence="1">The sequence shown here is derived from an EMBL/GenBank/DDBJ whole genome shotgun (WGS) entry which is preliminary data.</text>
</comment>
<gene>
    <name evidence="1" type="ORF">M2152_002424</name>
</gene>
<accession>A0ABT6KQI3</accession>
<dbReference type="RefSeq" id="WP_322134527.1">
    <property type="nucleotide sequence ID" value="NZ_CP085036.1"/>
</dbReference>
<evidence type="ECO:0000313" key="2">
    <source>
        <dbReference type="Proteomes" id="UP001160142"/>
    </source>
</evidence>
<dbReference type="SUPFAM" id="SSF54637">
    <property type="entry name" value="Thioesterase/thiol ester dehydrase-isomerase"/>
    <property type="match status" value="1"/>
</dbReference>